<reference evidence="2" key="2">
    <citation type="journal article" date="2015" name="Data Brief">
        <title>Shoot transcriptome of the giant reed, Arundo donax.</title>
        <authorList>
            <person name="Barrero R.A."/>
            <person name="Guerrero F.D."/>
            <person name="Moolhuijzen P."/>
            <person name="Goolsby J.A."/>
            <person name="Tidwell J."/>
            <person name="Bellgard S.E."/>
            <person name="Bellgard M.I."/>
        </authorList>
    </citation>
    <scope>NUCLEOTIDE SEQUENCE</scope>
    <source>
        <tissue evidence="2">Shoot tissue taken approximately 20 cm above the soil surface</tissue>
    </source>
</reference>
<dbReference type="EMBL" id="GBRH01243295">
    <property type="protein sequence ID" value="JAD54600.1"/>
    <property type="molecule type" value="Transcribed_RNA"/>
</dbReference>
<evidence type="ECO:0000256" key="1">
    <source>
        <dbReference type="SAM" id="MobiDB-lite"/>
    </source>
</evidence>
<protein>
    <submittedName>
        <fullName evidence="2">Uncharacterized protein</fullName>
    </submittedName>
</protein>
<accession>A0A0A9B0E5</accession>
<proteinExistence type="predicted"/>
<reference evidence="2" key="1">
    <citation type="submission" date="2014-09" db="EMBL/GenBank/DDBJ databases">
        <authorList>
            <person name="Magalhaes I.L.F."/>
            <person name="Oliveira U."/>
            <person name="Santos F.R."/>
            <person name="Vidigal T.H.D.A."/>
            <person name="Brescovit A.D."/>
            <person name="Santos A.J."/>
        </authorList>
    </citation>
    <scope>NUCLEOTIDE SEQUENCE</scope>
    <source>
        <tissue evidence="2">Shoot tissue taken approximately 20 cm above the soil surface</tissue>
    </source>
</reference>
<sequence length="30" mass="3422">MRYCAQGQHGSPDVVELHRSTHPKPPLHRS</sequence>
<organism evidence="2">
    <name type="scientific">Arundo donax</name>
    <name type="common">Giant reed</name>
    <name type="synonym">Donax arundinaceus</name>
    <dbReference type="NCBI Taxonomy" id="35708"/>
    <lineage>
        <taxon>Eukaryota</taxon>
        <taxon>Viridiplantae</taxon>
        <taxon>Streptophyta</taxon>
        <taxon>Embryophyta</taxon>
        <taxon>Tracheophyta</taxon>
        <taxon>Spermatophyta</taxon>
        <taxon>Magnoliopsida</taxon>
        <taxon>Liliopsida</taxon>
        <taxon>Poales</taxon>
        <taxon>Poaceae</taxon>
        <taxon>PACMAD clade</taxon>
        <taxon>Arundinoideae</taxon>
        <taxon>Arundineae</taxon>
        <taxon>Arundo</taxon>
    </lineage>
</organism>
<feature type="region of interest" description="Disordered" evidence="1">
    <location>
        <begin position="1"/>
        <end position="30"/>
    </location>
</feature>
<dbReference type="AlphaFoldDB" id="A0A0A9B0E5"/>
<evidence type="ECO:0000313" key="2">
    <source>
        <dbReference type="EMBL" id="JAD54600.1"/>
    </source>
</evidence>
<feature type="compositionally biased region" description="Basic residues" evidence="1">
    <location>
        <begin position="20"/>
        <end position="30"/>
    </location>
</feature>
<name>A0A0A9B0E5_ARUDO</name>